<evidence type="ECO:0000256" key="1">
    <source>
        <dbReference type="ARBA" id="ARBA00013860"/>
    </source>
</evidence>
<evidence type="ECO:0000256" key="6">
    <source>
        <dbReference type="ARBA" id="ARBA00023163"/>
    </source>
</evidence>
<feature type="domain" description="SpoVT-AbrB" evidence="8">
    <location>
        <begin position="83"/>
        <end position="126"/>
    </location>
</feature>
<dbReference type="InterPro" id="IPR038619">
    <property type="entry name" value="MraZ_sf"/>
</dbReference>
<evidence type="ECO:0000256" key="3">
    <source>
        <dbReference type="ARBA" id="ARBA00022737"/>
    </source>
</evidence>
<dbReference type="GO" id="GO:0003700">
    <property type="term" value="F:DNA-binding transcription factor activity"/>
    <property type="evidence" value="ECO:0007669"/>
    <property type="project" value="UniProtKB-UniRule"/>
</dbReference>
<dbReference type="NCBIfam" id="TIGR00242">
    <property type="entry name" value="division/cell wall cluster transcriptional repressor MraZ"/>
    <property type="match status" value="1"/>
</dbReference>
<dbReference type="SUPFAM" id="SSF89447">
    <property type="entry name" value="AbrB/MazE/MraZ-like"/>
    <property type="match status" value="1"/>
</dbReference>
<comment type="subunit">
    <text evidence="7">Forms oligomers.</text>
</comment>
<dbReference type="STRING" id="1336232.GCA_000518825_01483"/>
<keyword evidence="10" id="KW-1185">Reference proteome</keyword>
<evidence type="ECO:0000259" key="8">
    <source>
        <dbReference type="PROSITE" id="PS51740"/>
    </source>
</evidence>
<keyword evidence="6 7" id="KW-0804">Transcription</keyword>
<dbReference type="CDD" id="cd16321">
    <property type="entry name" value="MraZ_C"/>
    <property type="match status" value="1"/>
</dbReference>
<reference evidence="9 10" key="1">
    <citation type="submission" date="2017-08" db="EMBL/GenBank/DDBJ databases">
        <title>Complete Genome Sequence of Mesoplasma chauliocola.</title>
        <authorList>
            <person name="Knight T.F.Jr."/>
            <person name="Citino T."/>
        </authorList>
    </citation>
    <scope>NUCLEOTIDE SEQUENCE [LARGE SCALE GENOMIC DNA]</scope>
    <source>
        <strain evidence="9 10">CHPA-2</strain>
    </source>
</reference>
<dbReference type="AlphaFoldDB" id="A0A249SNH9"/>
<dbReference type="InterPro" id="IPR020603">
    <property type="entry name" value="MraZ_dom"/>
</dbReference>
<comment type="similarity">
    <text evidence="7">Belongs to the MraZ family.</text>
</comment>
<dbReference type="RefSeq" id="WP_051412768.1">
    <property type="nucleotide sequence ID" value="NZ_CP023173.1"/>
</dbReference>
<accession>A0A249SNH9</accession>
<dbReference type="GO" id="GO:0000976">
    <property type="term" value="F:transcription cis-regulatory region binding"/>
    <property type="evidence" value="ECO:0007669"/>
    <property type="project" value="TreeGrafter"/>
</dbReference>
<evidence type="ECO:0000313" key="10">
    <source>
        <dbReference type="Proteomes" id="UP000232229"/>
    </source>
</evidence>
<gene>
    <name evidence="7" type="primary">mraZ</name>
    <name evidence="9" type="ORF">CK556_02235</name>
</gene>
<evidence type="ECO:0000256" key="5">
    <source>
        <dbReference type="ARBA" id="ARBA00023125"/>
    </source>
</evidence>
<dbReference type="Gene3D" id="3.40.1550.20">
    <property type="entry name" value="Transcriptional regulator MraZ domain"/>
    <property type="match status" value="1"/>
</dbReference>
<dbReference type="InterPro" id="IPR007159">
    <property type="entry name" value="SpoVT-AbrB_dom"/>
</dbReference>
<evidence type="ECO:0000256" key="7">
    <source>
        <dbReference type="HAMAP-Rule" id="MF_01008"/>
    </source>
</evidence>
<feature type="domain" description="SpoVT-AbrB" evidence="8">
    <location>
        <begin position="11"/>
        <end position="54"/>
    </location>
</feature>
<keyword evidence="5 7" id="KW-0238">DNA-binding</keyword>
<dbReference type="GO" id="GO:2000143">
    <property type="term" value="P:negative regulation of DNA-templated transcription initiation"/>
    <property type="evidence" value="ECO:0007669"/>
    <property type="project" value="TreeGrafter"/>
</dbReference>
<dbReference type="InterPro" id="IPR035642">
    <property type="entry name" value="MraZ_N"/>
</dbReference>
<protein>
    <recommendedName>
        <fullName evidence="1 7">Transcriptional regulator MraZ</fullName>
    </recommendedName>
</protein>
<keyword evidence="4 7" id="KW-0805">Transcription regulation</keyword>
<dbReference type="HAMAP" id="MF_01008">
    <property type="entry name" value="MraZ"/>
    <property type="match status" value="1"/>
</dbReference>
<organism evidence="9 10">
    <name type="scientific">Mesoplasma chauliocola</name>
    <dbReference type="NCBI Taxonomy" id="216427"/>
    <lineage>
        <taxon>Bacteria</taxon>
        <taxon>Bacillati</taxon>
        <taxon>Mycoplasmatota</taxon>
        <taxon>Mollicutes</taxon>
        <taxon>Entomoplasmatales</taxon>
        <taxon>Entomoplasmataceae</taxon>
        <taxon>Mesoplasma</taxon>
    </lineage>
</organism>
<dbReference type="InterPro" id="IPR037914">
    <property type="entry name" value="SpoVT-AbrB_sf"/>
</dbReference>
<dbReference type="PANTHER" id="PTHR34701:SF1">
    <property type="entry name" value="TRANSCRIPTIONAL REGULATOR MRAZ"/>
    <property type="match status" value="1"/>
</dbReference>
<evidence type="ECO:0000256" key="2">
    <source>
        <dbReference type="ARBA" id="ARBA00022490"/>
    </source>
</evidence>
<evidence type="ECO:0000256" key="4">
    <source>
        <dbReference type="ARBA" id="ARBA00023015"/>
    </source>
</evidence>
<name>A0A249SNH9_9MOLU</name>
<dbReference type="GO" id="GO:0009295">
    <property type="term" value="C:nucleoid"/>
    <property type="evidence" value="ECO:0007669"/>
    <property type="project" value="UniProtKB-SubCell"/>
</dbReference>
<keyword evidence="2 7" id="KW-0963">Cytoplasm</keyword>
<dbReference type="CDD" id="cd16320">
    <property type="entry name" value="MraZ_N"/>
    <property type="match status" value="1"/>
</dbReference>
<comment type="subcellular location">
    <subcellularLocation>
        <location evidence="7">Cytoplasm</location>
        <location evidence="7">Nucleoid</location>
    </subcellularLocation>
</comment>
<sequence length="151" mass="17622">MGESGMLFFGTYDHNLDDKQRLTIPSKMRNKILNSTVYVSKGFEGSLEMRTEEEFEKWSSQILNLSSFNKETRMLTREIIANTHEVEIDKIGRIKIPSNLLKLANIEKSVYILGMGDRVEIWDQKLYDNYQNENSDKMEEIAETIYQGLNK</sequence>
<dbReference type="Proteomes" id="UP000232229">
    <property type="component" value="Chromosome"/>
</dbReference>
<dbReference type="Pfam" id="PF02381">
    <property type="entry name" value="MraZ"/>
    <property type="match status" value="2"/>
</dbReference>
<dbReference type="KEGG" id="mchc:CK556_02235"/>
<keyword evidence="3" id="KW-0677">Repeat</keyword>
<dbReference type="GO" id="GO:0005737">
    <property type="term" value="C:cytoplasm"/>
    <property type="evidence" value="ECO:0007669"/>
    <property type="project" value="UniProtKB-UniRule"/>
</dbReference>
<dbReference type="PROSITE" id="PS51740">
    <property type="entry name" value="SPOVT_ABRB"/>
    <property type="match status" value="2"/>
</dbReference>
<proteinExistence type="inferred from homology"/>
<dbReference type="InterPro" id="IPR003444">
    <property type="entry name" value="MraZ"/>
</dbReference>
<evidence type="ECO:0000313" key="9">
    <source>
        <dbReference type="EMBL" id="ASZ09167.1"/>
    </source>
</evidence>
<dbReference type="EMBL" id="CP023173">
    <property type="protein sequence ID" value="ASZ09167.1"/>
    <property type="molecule type" value="Genomic_DNA"/>
</dbReference>
<dbReference type="InterPro" id="IPR035644">
    <property type="entry name" value="MraZ_C"/>
</dbReference>
<dbReference type="PANTHER" id="PTHR34701">
    <property type="entry name" value="TRANSCRIPTIONAL REGULATOR MRAZ"/>
    <property type="match status" value="1"/>
</dbReference>